<organism evidence="2 3">
    <name type="scientific">Caerostris darwini</name>
    <dbReference type="NCBI Taxonomy" id="1538125"/>
    <lineage>
        <taxon>Eukaryota</taxon>
        <taxon>Metazoa</taxon>
        <taxon>Ecdysozoa</taxon>
        <taxon>Arthropoda</taxon>
        <taxon>Chelicerata</taxon>
        <taxon>Arachnida</taxon>
        <taxon>Araneae</taxon>
        <taxon>Araneomorphae</taxon>
        <taxon>Entelegynae</taxon>
        <taxon>Araneoidea</taxon>
        <taxon>Araneidae</taxon>
        <taxon>Caerostris</taxon>
    </lineage>
</organism>
<evidence type="ECO:0000313" key="2">
    <source>
        <dbReference type="EMBL" id="GIY29806.1"/>
    </source>
</evidence>
<dbReference type="InterPro" id="IPR036865">
    <property type="entry name" value="CRAL-TRIO_dom_sf"/>
</dbReference>
<accession>A0AAV4S9F8</accession>
<protein>
    <recommendedName>
        <fullName evidence="1">CRAL-TRIO domain-containing protein</fullName>
    </recommendedName>
</protein>
<dbReference type="PANTHER" id="PTHR10174:SF208">
    <property type="entry name" value="CRAL-TRIO DOMAIN-CONTAINING PROTEIN DDB_G0278031"/>
    <property type="match status" value="1"/>
</dbReference>
<dbReference type="PROSITE" id="PS50191">
    <property type="entry name" value="CRAL_TRIO"/>
    <property type="match status" value="1"/>
</dbReference>
<dbReference type="CDD" id="cd00170">
    <property type="entry name" value="SEC14"/>
    <property type="match status" value="1"/>
</dbReference>
<dbReference type="GO" id="GO:0016020">
    <property type="term" value="C:membrane"/>
    <property type="evidence" value="ECO:0007669"/>
    <property type="project" value="TreeGrafter"/>
</dbReference>
<evidence type="ECO:0000313" key="3">
    <source>
        <dbReference type="Proteomes" id="UP001054837"/>
    </source>
</evidence>
<proteinExistence type="predicted"/>
<dbReference type="Pfam" id="PF00650">
    <property type="entry name" value="CRAL_TRIO"/>
    <property type="match status" value="1"/>
</dbReference>
<dbReference type="PANTHER" id="PTHR10174">
    <property type="entry name" value="ALPHA-TOCOPHEROL TRANSFER PROTEIN-RELATED"/>
    <property type="match status" value="1"/>
</dbReference>
<keyword evidence="3" id="KW-1185">Reference proteome</keyword>
<dbReference type="SUPFAM" id="SSF52087">
    <property type="entry name" value="CRAL/TRIO domain"/>
    <property type="match status" value="1"/>
</dbReference>
<name>A0AAV4S9F8_9ARAC</name>
<sequence>MTQINGFKIIFDFKSNPLRHLKHCTPENIYLIYHASQECIAGRYKEIHLVNQSVTFKAAWFIFKHFLTDKLKKRFIFHNTPETLLNYFPKVVLPKQYGGNLENYDMSSWLKKVMAPEKLALLGGRPRQTKV</sequence>
<dbReference type="GO" id="GO:1902936">
    <property type="term" value="F:phosphatidylinositol bisphosphate binding"/>
    <property type="evidence" value="ECO:0007669"/>
    <property type="project" value="TreeGrafter"/>
</dbReference>
<dbReference type="EMBL" id="BPLQ01007395">
    <property type="protein sequence ID" value="GIY29806.1"/>
    <property type="molecule type" value="Genomic_DNA"/>
</dbReference>
<dbReference type="Gene3D" id="1.20.5.1200">
    <property type="entry name" value="Alpha-tocopherol transfer"/>
    <property type="match status" value="1"/>
</dbReference>
<dbReference type="AlphaFoldDB" id="A0AAV4S9F8"/>
<reference evidence="2 3" key="1">
    <citation type="submission" date="2021-06" db="EMBL/GenBank/DDBJ databases">
        <title>Caerostris darwini draft genome.</title>
        <authorList>
            <person name="Kono N."/>
            <person name="Arakawa K."/>
        </authorList>
    </citation>
    <scope>NUCLEOTIDE SEQUENCE [LARGE SCALE GENOMIC DNA]</scope>
</reference>
<dbReference type="InterPro" id="IPR001251">
    <property type="entry name" value="CRAL-TRIO_dom"/>
</dbReference>
<dbReference type="Gene3D" id="3.40.525.10">
    <property type="entry name" value="CRAL-TRIO lipid binding domain"/>
    <property type="match status" value="1"/>
</dbReference>
<comment type="caution">
    <text evidence="2">The sequence shown here is derived from an EMBL/GenBank/DDBJ whole genome shotgun (WGS) entry which is preliminary data.</text>
</comment>
<feature type="domain" description="CRAL-TRIO" evidence="1">
    <location>
        <begin position="1"/>
        <end position="105"/>
    </location>
</feature>
<gene>
    <name evidence="2" type="ORF">CDAR_317321</name>
</gene>
<dbReference type="Proteomes" id="UP001054837">
    <property type="component" value="Unassembled WGS sequence"/>
</dbReference>
<evidence type="ECO:0000259" key="1">
    <source>
        <dbReference type="PROSITE" id="PS50191"/>
    </source>
</evidence>